<gene>
    <name evidence="2" type="ORF">P879_05006</name>
</gene>
<organism evidence="2 3">
    <name type="scientific">Paragonimus westermani</name>
    <dbReference type="NCBI Taxonomy" id="34504"/>
    <lineage>
        <taxon>Eukaryota</taxon>
        <taxon>Metazoa</taxon>
        <taxon>Spiralia</taxon>
        <taxon>Lophotrochozoa</taxon>
        <taxon>Platyhelminthes</taxon>
        <taxon>Trematoda</taxon>
        <taxon>Digenea</taxon>
        <taxon>Plagiorchiida</taxon>
        <taxon>Troglotremata</taxon>
        <taxon>Troglotrematidae</taxon>
        <taxon>Paragonimus</taxon>
    </lineage>
</organism>
<dbReference type="EMBL" id="JTDF01022343">
    <property type="protein sequence ID" value="KAF8560633.1"/>
    <property type="molecule type" value="Genomic_DNA"/>
</dbReference>
<accession>A0A8T0CY95</accession>
<reference evidence="2 3" key="1">
    <citation type="submission" date="2019-07" db="EMBL/GenBank/DDBJ databases">
        <title>Annotation for the trematode Paragonimus westermani.</title>
        <authorList>
            <person name="Choi Y.-J."/>
        </authorList>
    </citation>
    <scope>NUCLEOTIDE SEQUENCE [LARGE SCALE GENOMIC DNA]</scope>
    <source>
        <strain evidence="2">180907_Pwestermani</strain>
    </source>
</reference>
<proteinExistence type="predicted"/>
<evidence type="ECO:0000313" key="3">
    <source>
        <dbReference type="Proteomes" id="UP000699462"/>
    </source>
</evidence>
<comment type="caution">
    <text evidence="2">The sequence shown here is derived from an EMBL/GenBank/DDBJ whole genome shotgun (WGS) entry which is preliminary data.</text>
</comment>
<sequence>MFLVFLFFLLRAFVIFLTTIPVNFLVDCVLVVHCFCADFMANMRLFHLSSMSQCFAQRMNAFPACLFIRMKRLGCSHL</sequence>
<keyword evidence="3" id="KW-1185">Reference proteome</keyword>
<name>A0A8T0CY95_9TREM</name>
<dbReference type="AlphaFoldDB" id="A0A8T0CY95"/>
<protein>
    <submittedName>
        <fullName evidence="2">Uncharacterized protein</fullName>
    </submittedName>
</protein>
<feature type="transmembrane region" description="Helical" evidence="1">
    <location>
        <begin position="24"/>
        <end position="41"/>
    </location>
</feature>
<dbReference type="Proteomes" id="UP000699462">
    <property type="component" value="Unassembled WGS sequence"/>
</dbReference>
<keyword evidence="1" id="KW-1133">Transmembrane helix</keyword>
<keyword evidence="1" id="KW-0472">Membrane</keyword>
<evidence type="ECO:0000313" key="2">
    <source>
        <dbReference type="EMBL" id="KAF8560633.1"/>
    </source>
</evidence>
<evidence type="ECO:0000256" key="1">
    <source>
        <dbReference type="SAM" id="Phobius"/>
    </source>
</evidence>
<keyword evidence="1" id="KW-0812">Transmembrane</keyword>